<dbReference type="EC" id="2.4.2.8" evidence="1"/>
<organism evidence="1">
    <name type="scientific">Haemophilus influenzae HK1212</name>
    <dbReference type="NCBI Taxonomy" id="456482"/>
    <lineage>
        <taxon>Bacteria</taxon>
        <taxon>Pseudomonadati</taxon>
        <taxon>Pseudomonadota</taxon>
        <taxon>Gammaproteobacteria</taxon>
        <taxon>Pasteurellales</taxon>
        <taxon>Pasteurellaceae</taxon>
        <taxon>Haemophilus</taxon>
    </lineage>
</organism>
<name>A0A7G2K0B7_HAEIF</name>
<proteinExistence type="predicted"/>
<keyword evidence="1" id="KW-0808">Transferase</keyword>
<evidence type="ECO:0000313" key="1">
    <source>
        <dbReference type="EMBL" id="EFA29050.1"/>
    </source>
</evidence>
<feature type="non-terminal residue" evidence="1">
    <location>
        <position position="28"/>
    </location>
</feature>
<sequence length="28" mass="3200">MKKHHVDVLISENDVHTRIAELGSQITK</sequence>
<dbReference type="AlphaFoldDB" id="A0A7G2K0B7"/>
<accession>A0A7G2K0B7</accession>
<protein>
    <submittedName>
        <fullName evidence="1">Hypoxanthine phosphoribosyltransferase</fullName>
        <ecNumber evidence="1">2.4.2.8</ecNumber>
    </submittedName>
</protein>
<gene>
    <name evidence="1" type="primary">hpt</name>
    <name evidence="1" type="ORF">HAINFHK1212_1326</name>
</gene>
<reference evidence="1" key="1">
    <citation type="journal article" date="2010" name="Genomics">
        <title>Tracing phylogenomic events leading to diversity of Haemophilus influenzae and the emergence of Brazilian Purpuric Fever (BPF)-associated clones.</title>
        <authorList>
            <person name="Papazisi L."/>
            <person name="Ratnayake S."/>
            <person name="Remortel B.G."/>
            <person name="Bock G.R."/>
            <person name="Liang W."/>
            <person name="Saeed A.I."/>
            <person name="Liu J."/>
            <person name="Fleischmann R.D."/>
            <person name="Kilian M."/>
            <person name="Peterson S.N."/>
        </authorList>
    </citation>
    <scope>NUCLEOTIDE SEQUENCE [LARGE SCALE GENOMIC DNA]</scope>
    <source>
        <strain evidence="1">HK1212</strain>
    </source>
</reference>
<dbReference type="GO" id="GO:0016757">
    <property type="term" value="F:glycosyltransferase activity"/>
    <property type="evidence" value="ECO:0007669"/>
    <property type="project" value="UniProtKB-KW"/>
</dbReference>
<dbReference type="EMBL" id="ABFC01000364">
    <property type="protein sequence ID" value="EFA29050.1"/>
    <property type="molecule type" value="Genomic_DNA"/>
</dbReference>
<comment type="caution">
    <text evidence="1">The sequence shown here is derived from an EMBL/GenBank/DDBJ whole genome shotgun (WGS) entry which is preliminary data.</text>
</comment>
<keyword evidence="1" id="KW-0328">Glycosyltransferase</keyword>